<proteinExistence type="predicted"/>
<dbReference type="RefSeq" id="WP_111955367.1">
    <property type="nucleotide sequence ID" value="NZ_BJYI01000011.1"/>
</dbReference>
<dbReference type="Proteomes" id="UP000321150">
    <property type="component" value="Unassembled WGS sequence"/>
</dbReference>
<reference evidence="1 2" key="1">
    <citation type="submission" date="2019-07" db="EMBL/GenBank/DDBJ databases">
        <title>Whole genome shotgun sequence of Chryseobacterium lathyri NBRC 105250.</title>
        <authorList>
            <person name="Hosoyama A."/>
            <person name="Uohara A."/>
            <person name="Ohji S."/>
            <person name="Ichikawa N."/>
        </authorList>
    </citation>
    <scope>NUCLEOTIDE SEQUENCE [LARGE SCALE GENOMIC DNA]</scope>
    <source>
        <strain evidence="1 2">NBRC 105250</strain>
    </source>
</reference>
<name>A0A511YCG5_9FLAO</name>
<dbReference type="AlphaFoldDB" id="A0A511YCG5"/>
<gene>
    <name evidence="1" type="ORF">CLA01_29600</name>
</gene>
<protein>
    <submittedName>
        <fullName evidence="1">Uncharacterized protein</fullName>
    </submittedName>
</protein>
<accession>A0A511YCG5</accession>
<evidence type="ECO:0000313" key="2">
    <source>
        <dbReference type="Proteomes" id="UP000321150"/>
    </source>
</evidence>
<evidence type="ECO:0000313" key="1">
    <source>
        <dbReference type="EMBL" id="GEN72888.1"/>
    </source>
</evidence>
<comment type="caution">
    <text evidence="1">The sequence shown here is derived from an EMBL/GenBank/DDBJ whole genome shotgun (WGS) entry which is preliminary data.</text>
</comment>
<organism evidence="1 2">
    <name type="scientific">Chryseobacterium lathyri</name>
    <dbReference type="NCBI Taxonomy" id="395933"/>
    <lineage>
        <taxon>Bacteria</taxon>
        <taxon>Pseudomonadati</taxon>
        <taxon>Bacteroidota</taxon>
        <taxon>Flavobacteriia</taxon>
        <taxon>Flavobacteriales</taxon>
        <taxon>Weeksellaceae</taxon>
        <taxon>Chryseobacterium group</taxon>
        <taxon>Chryseobacterium</taxon>
    </lineage>
</organism>
<dbReference type="EMBL" id="BJYI01000011">
    <property type="protein sequence ID" value="GEN72888.1"/>
    <property type="molecule type" value="Genomic_DNA"/>
</dbReference>
<sequence length="101" mass="11356">MLFALQIENLSTTSLAVQNSTVSCSLYKTGEFTKYSQKDKIPVLSKASIEMSKRYAGIRHLSFICRDAGIVQQYKCTIHSVEDPKIEAGFDFVIKFPDKLS</sequence>